<keyword evidence="2 8" id="KW-0436">Ligase</keyword>
<dbReference type="Gene3D" id="1.10.300.10">
    <property type="entry name" value="Adenylosuccinate Synthetase, subunit A, domain 2"/>
    <property type="match status" value="1"/>
</dbReference>
<dbReference type="PANTHER" id="PTHR11846">
    <property type="entry name" value="ADENYLOSUCCINATE SYNTHETASE"/>
    <property type="match status" value="1"/>
</dbReference>
<keyword evidence="12" id="KW-1185">Reference proteome</keyword>
<feature type="binding site" evidence="8">
    <location>
        <begin position="412"/>
        <end position="414"/>
    </location>
    <ligand>
        <name>GTP</name>
        <dbReference type="ChEBI" id="CHEBI:37565"/>
    </ligand>
</feature>
<gene>
    <name evidence="8" type="primary">purA</name>
    <name evidence="11" type="ORF">SAMN02745218_01422</name>
</gene>
<dbReference type="CDD" id="cd03108">
    <property type="entry name" value="AdSS"/>
    <property type="match status" value="1"/>
</dbReference>
<evidence type="ECO:0000256" key="1">
    <source>
        <dbReference type="ARBA" id="ARBA00011738"/>
    </source>
</evidence>
<feature type="binding site" description="in other chain" evidence="8">
    <location>
        <position position="223"/>
    </location>
    <ligand>
        <name>IMP</name>
        <dbReference type="ChEBI" id="CHEBI:58053"/>
        <note>ligand shared between dimeric partners</note>
    </ligand>
</feature>
<dbReference type="GO" id="GO:0005737">
    <property type="term" value="C:cytoplasm"/>
    <property type="evidence" value="ECO:0007669"/>
    <property type="project" value="UniProtKB-SubCell"/>
</dbReference>
<protein>
    <recommendedName>
        <fullName evidence="8 10">Adenylosuccinate synthetase</fullName>
        <shortName evidence="8">AMPSase</shortName>
        <shortName evidence="8">AdSS</shortName>
        <ecNumber evidence="8 10">6.3.4.4</ecNumber>
    </recommendedName>
    <alternativeName>
        <fullName evidence="8">IMP--aspartate ligase</fullName>
    </alternativeName>
</protein>
<dbReference type="PROSITE" id="PS00513">
    <property type="entry name" value="ADENYLOSUCCIN_SYN_2"/>
    <property type="match status" value="1"/>
</dbReference>
<dbReference type="FunFam" id="1.10.300.10:FF:000001">
    <property type="entry name" value="Adenylosuccinate synthetase"/>
    <property type="match status" value="1"/>
</dbReference>
<feature type="binding site" evidence="8">
    <location>
        <position position="40"/>
    </location>
    <ligand>
        <name>Mg(2+)</name>
        <dbReference type="ChEBI" id="CHEBI:18420"/>
    </ligand>
</feature>
<dbReference type="HAMAP" id="MF_00011">
    <property type="entry name" value="Adenylosucc_synth"/>
    <property type="match status" value="1"/>
</dbReference>
<dbReference type="GO" id="GO:0004019">
    <property type="term" value="F:adenylosuccinate synthase activity"/>
    <property type="evidence" value="ECO:0007669"/>
    <property type="project" value="UniProtKB-UniRule"/>
</dbReference>
<evidence type="ECO:0000256" key="8">
    <source>
        <dbReference type="HAMAP-Rule" id="MF_00011"/>
    </source>
</evidence>
<feature type="binding site" evidence="8">
    <location>
        <begin position="298"/>
        <end position="304"/>
    </location>
    <ligand>
        <name>substrate</name>
    </ligand>
</feature>
<feature type="binding site" description="in other chain" evidence="8">
    <location>
        <position position="238"/>
    </location>
    <ligand>
        <name>IMP</name>
        <dbReference type="ChEBI" id="CHEBI:58053"/>
        <note>ligand shared between dimeric partners</note>
    </ligand>
</feature>
<evidence type="ECO:0000256" key="2">
    <source>
        <dbReference type="ARBA" id="ARBA00022598"/>
    </source>
</evidence>
<feature type="active site" description="Proton donor" evidence="8">
    <location>
        <position position="41"/>
    </location>
</feature>
<dbReference type="InterPro" id="IPR042111">
    <property type="entry name" value="Adenylosuccinate_synth_dom3"/>
</dbReference>
<dbReference type="GO" id="GO:0044208">
    <property type="term" value="P:'de novo' AMP biosynthetic process"/>
    <property type="evidence" value="ECO:0007669"/>
    <property type="project" value="UniProtKB-UniRule"/>
</dbReference>
<dbReference type="InterPro" id="IPR033128">
    <property type="entry name" value="Adenylosuccin_syn_Lys_AS"/>
</dbReference>
<keyword evidence="3 8" id="KW-0479">Metal-binding</keyword>
<comment type="cofactor">
    <cofactor evidence="8">
        <name>Mg(2+)</name>
        <dbReference type="ChEBI" id="CHEBI:18420"/>
    </cofactor>
    <text evidence="8">Binds 1 Mg(2+) ion per subunit.</text>
</comment>
<dbReference type="Pfam" id="PF00709">
    <property type="entry name" value="Adenylsucc_synt"/>
    <property type="match status" value="1"/>
</dbReference>
<dbReference type="OrthoDB" id="9807553at2"/>
<accession>A0A1M4YS79</accession>
<dbReference type="InterPro" id="IPR027417">
    <property type="entry name" value="P-loop_NTPase"/>
</dbReference>
<evidence type="ECO:0000256" key="4">
    <source>
        <dbReference type="ARBA" id="ARBA00022741"/>
    </source>
</evidence>
<dbReference type="InterPro" id="IPR042109">
    <property type="entry name" value="Adenylosuccinate_synth_dom1"/>
</dbReference>
<feature type="binding site" description="in other chain" evidence="8">
    <location>
        <begin position="38"/>
        <end position="41"/>
    </location>
    <ligand>
        <name>IMP</name>
        <dbReference type="ChEBI" id="CHEBI:58053"/>
        <note>ligand shared between dimeric partners</note>
    </ligand>
</feature>
<feature type="binding site" description="in other chain" evidence="8">
    <location>
        <position position="128"/>
    </location>
    <ligand>
        <name>IMP</name>
        <dbReference type="ChEBI" id="CHEBI:58053"/>
        <note>ligand shared between dimeric partners</note>
    </ligand>
</feature>
<dbReference type="RefSeq" id="WP_027355942.1">
    <property type="nucleotide sequence ID" value="NZ_FQUW01000014.1"/>
</dbReference>
<reference evidence="12" key="1">
    <citation type="submission" date="2016-11" db="EMBL/GenBank/DDBJ databases">
        <authorList>
            <person name="Varghese N."/>
            <person name="Submissions S."/>
        </authorList>
    </citation>
    <scope>NUCLEOTIDE SEQUENCE [LARGE SCALE GENOMIC DNA]</scope>
    <source>
        <strain evidence="12">DSM 11792</strain>
    </source>
</reference>
<feature type="binding site" description="in other chain" evidence="8">
    <location>
        <begin position="13"/>
        <end position="16"/>
    </location>
    <ligand>
        <name>IMP</name>
        <dbReference type="ChEBI" id="CHEBI:58053"/>
        <note>ligand shared between dimeric partners</note>
    </ligand>
</feature>
<keyword evidence="5 8" id="KW-0658">Purine biosynthesis</keyword>
<keyword evidence="6 8" id="KW-0460">Magnesium</keyword>
<evidence type="ECO:0000256" key="7">
    <source>
        <dbReference type="ARBA" id="ARBA00023134"/>
    </source>
</evidence>
<evidence type="ECO:0000256" key="10">
    <source>
        <dbReference type="RuleBase" id="RU000520"/>
    </source>
</evidence>
<dbReference type="UniPathway" id="UPA00075">
    <property type="reaction ID" value="UER00335"/>
</dbReference>
<evidence type="ECO:0000256" key="6">
    <source>
        <dbReference type="ARBA" id="ARBA00022842"/>
    </source>
</evidence>
<dbReference type="SUPFAM" id="SSF52540">
    <property type="entry name" value="P-loop containing nucleoside triphosphate hydrolases"/>
    <property type="match status" value="1"/>
</dbReference>
<keyword evidence="8" id="KW-0963">Cytoplasm</keyword>
<dbReference type="GO" id="GO:0000287">
    <property type="term" value="F:magnesium ion binding"/>
    <property type="evidence" value="ECO:0007669"/>
    <property type="project" value="UniProtKB-UniRule"/>
</dbReference>
<comment type="similarity">
    <text evidence="8 10">Belongs to the adenylosuccinate synthetase family.</text>
</comment>
<feature type="binding site" evidence="8">
    <location>
        <position position="142"/>
    </location>
    <ligand>
        <name>IMP</name>
        <dbReference type="ChEBI" id="CHEBI:58053"/>
        <note>ligand shared between dimeric partners</note>
    </ligand>
</feature>
<evidence type="ECO:0000313" key="11">
    <source>
        <dbReference type="EMBL" id="SHF08206.1"/>
    </source>
</evidence>
<name>A0A1M4YS79_9FIRM</name>
<dbReference type="Gene3D" id="3.90.170.10">
    <property type="entry name" value="Adenylosuccinate Synthetase, subunit A, domain 3"/>
    <property type="match status" value="1"/>
</dbReference>
<comment type="pathway">
    <text evidence="8 10">Purine metabolism; AMP biosynthesis via de novo pathway; AMP from IMP: step 1/2.</text>
</comment>
<dbReference type="EMBL" id="FQUW01000014">
    <property type="protein sequence ID" value="SHF08206.1"/>
    <property type="molecule type" value="Genomic_DNA"/>
</dbReference>
<feature type="binding site" evidence="8">
    <location>
        <begin position="12"/>
        <end position="18"/>
    </location>
    <ligand>
        <name>GTP</name>
        <dbReference type="ChEBI" id="CHEBI:37565"/>
    </ligand>
</feature>
<evidence type="ECO:0000313" key="12">
    <source>
        <dbReference type="Proteomes" id="UP000184196"/>
    </source>
</evidence>
<dbReference type="InterPro" id="IPR042110">
    <property type="entry name" value="Adenylosuccinate_synth_dom2"/>
</dbReference>
<proteinExistence type="inferred from homology"/>
<keyword evidence="7 8" id="KW-0342">GTP-binding</keyword>
<dbReference type="NCBIfam" id="TIGR00184">
    <property type="entry name" value="purA"/>
    <property type="match status" value="1"/>
</dbReference>
<dbReference type="NCBIfam" id="NF002223">
    <property type="entry name" value="PRK01117.1"/>
    <property type="match status" value="1"/>
</dbReference>
<dbReference type="Gene3D" id="3.40.440.10">
    <property type="entry name" value="Adenylosuccinate Synthetase, subunit A, domain 1"/>
    <property type="match status" value="1"/>
</dbReference>
<keyword evidence="4 8" id="KW-0547">Nucleotide-binding</keyword>
<comment type="function">
    <text evidence="8">Plays an important role in the de novo pathway of purine nucleotide biosynthesis. Catalyzes the first committed step in the biosynthesis of AMP from IMP.</text>
</comment>
<organism evidence="11 12">
    <name type="scientific">Desulfofundulus australicus DSM 11792</name>
    <dbReference type="NCBI Taxonomy" id="1121425"/>
    <lineage>
        <taxon>Bacteria</taxon>
        <taxon>Bacillati</taxon>
        <taxon>Bacillota</taxon>
        <taxon>Clostridia</taxon>
        <taxon>Eubacteriales</taxon>
        <taxon>Peptococcaceae</taxon>
        <taxon>Desulfofundulus</taxon>
    </lineage>
</organism>
<evidence type="ECO:0000256" key="9">
    <source>
        <dbReference type="PROSITE-ProRule" id="PRU10134"/>
    </source>
</evidence>
<dbReference type="GO" id="GO:0046040">
    <property type="term" value="P:IMP metabolic process"/>
    <property type="evidence" value="ECO:0007669"/>
    <property type="project" value="TreeGrafter"/>
</dbReference>
<dbReference type="Proteomes" id="UP000184196">
    <property type="component" value="Unassembled WGS sequence"/>
</dbReference>
<feature type="binding site" evidence="8">
    <location>
        <position position="13"/>
    </location>
    <ligand>
        <name>Mg(2+)</name>
        <dbReference type="ChEBI" id="CHEBI:18420"/>
    </ligand>
</feature>
<feature type="active site" evidence="9">
    <location>
        <position position="139"/>
    </location>
</feature>
<dbReference type="PROSITE" id="PS01266">
    <property type="entry name" value="ADENYLOSUCCIN_SYN_1"/>
    <property type="match status" value="1"/>
</dbReference>
<feature type="binding site" evidence="8">
    <location>
        <begin position="40"/>
        <end position="42"/>
    </location>
    <ligand>
        <name>GTP</name>
        <dbReference type="ChEBI" id="CHEBI:37565"/>
    </ligand>
</feature>
<dbReference type="GO" id="GO:0005525">
    <property type="term" value="F:GTP binding"/>
    <property type="evidence" value="ECO:0007669"/>
    <property type="project" value="UniProtKB-UniRule"/>
</dbReference>
<comment type="subunit">
    <text evidence="1 8">Homodimer.</text>
</comment>
<comment type="catalytic activity">
    <reaction evidence="8 10">
        <text>IMP + L-aspartate + GTP = N(6)-(1,2-dicarboxyethyl)-AMP + GDP + phosphate + 2 H(+)</text>
        <dbReference type="Rhea" id="RHEA:15753"/>
        <dbReference type="ChEBI" id="CHEBI:15378"/>
        <dbReference type="ChEBI" id="CHEBI:29991"/>
        <dbReference type="ChEBI" id="CHEBI:37565"/>
        <dbReference type="ChEBI" id="CHEBI:43474"/>
        <dbReference type="ChEBI" id="CHEBI:57567"/>
        <dbReference type="ChEBI" id="CHEBI:58053"/>
        <dbReference type="ChEBI" id="CHEBI:58189"/>
        <dbReference type="EC" id="6.3.4.4"/>
    </reaction>
</comment>
<dbReference type="SMART" id="SM00788">
    <property type="entry name" value="Adenylsucc_synt"/>
    <property type="match status" value="1"/>
</dbReference>
<dbReference type="AlphaFoldDB" id="A0A1M4YS79"/>
<comment type="subcellular location">
    <subcellularLocation>
        <location evidence="8">Cytoplasm</location>
    </subcellularLocation>
</comment>
<feature type="binding site" description="in other chain" evidence="8">
    <location>
        <position position="302"/>
    </location>
    <ligand>
        <name>IMP</name>
        <dbReference type="ChEBI" id="CHEBI:58053"/>
        <note>ligand shared between dimeric partners</note>
    </ligand>
</feature>
<dbReference type="EC" id="6.3.4.4" evidence="8 10"/>
<dbReference type="InterPro" id="IPR018220">
    <property type="entry name" value="Adenylosuccin_syn_GTP-bd"/>
</dbReference>
<dbReference type="InterPro" id="IPR001114">
    <property type="entry name" value="Adenylosuccinate_synthetase"/>
</dbReference>
<feature type="active site" description="Proton acceptor" evidence="8">
    <location>
        <position position="13"/>
    </location>
</feature>
<evidence type="ECO:0000256" key="3">
    <source>
        <dbReference type="ARBA" id="ARBA00022723"/>
    </source>
</evidence>
<feature type="binding site" evidence="8">
    <location>
        <begin position="330"/>
        <end position="332"/>
    </location>
    <ligand>
        <name>GTP</name>
        <dbReference type="ChEBI" id="CHEBI:37565"/>
    </ligand>
</feature>
<feature type="binding site" evidence="8">
    <location>
        <position position="304"/>
    </location>
    <ligand>
        <name>GTP</name>
        <dbReference type="ChEBI" id="CHEBI:37565"/>
    </ligand>
</feature>
<evidence type="ECO:0000256" key="5">
    <source>
        <dbReference type="ARBA" id="ARBA00022755"/>
    </source>
</evidence>
<sequence length="427" mass="47149">MSTLVVVGAQWGDEGKGKITDFLAEKADLIVRYQGGNNAGHTVTVGGRQFKLHLVPSGILYPDKLCLIGNGVVIDPEVLLNELDDLAARGISTANLRISPRAHVILPYHRRQDQYEEEMKGARRIGTTCRGIGPAYTDKVARLGIRMAELVDEEEFKALLERNLEYKNKIFQQVYHKEKMDLEHILPAYTGYARRLKPFVEDVSVIVNQAIAQGKKILFEGAQGTLLDVDHGTYPYVTSSHPVAAGACTGAGIGPTRIDRVMGVAKAYVTRVGEGPFPTELHDSLGDHIRSRGGEYGTTTGRPRRCGWFDAVVARYAVRINGLDCLAITKLDVLTGLETIRICTAYRYRGNVVTEFPSSLKVLEACEPVYEELPGWQEDISRARCYEDLPGNARRYLERISELAGVPIAIIGVGPGREETIITREVL</sequence>
<dbReference type="FunFam" id="3.90.170.10:FF:000001">
    <property type="entry name" value="Adenylosuccinate synthetase"/>
    <property type="match status" value="1"/>
</dbReference>
<dbReference type="PANTHER" id="PTHR11846:SF0">
    <property type="entry name" value="ADENYLOSUCCINATE SYNTHETASE"/>
    <property type="match status" value="1"/>
</dbReference>